<sequence>MKGIYQKKCANMFVVKGTLVLFAIFDIVVGLLACTLSYISVPIGVLMISVGISALYSLRAPNAYTFIFTLVTTVGFCVILKILSATQALILIVLLVSMHNVFLMSVDPTSMGNKTFKAHDVLRMHILNCYSSAQDFSQRHECRAHFRRGDNLISPLVVLFVAALGDRRVLELRKKQ</sequence>
<feature type="transmembrane region" description="Helical" evidence="1">
    <location>
        <begin position="38"/>
        <end position="56"/>
    </location>
</feature>
<keyword evidence="2" id="KW-1185">Reference proteome</keyword>
<proteinExistence type="predicted"/>
<protein>
    <submittedName>
        <fullName evidence="3">Inner membrane protein</fullName>
    </submittedName>
</protein>
<keyword evidence="1" id="KW-1133">Transmembrane helix</keyword>
<organism evidence="2 3">
    <name type="scientific">Steinernema glaseri</name>
    <dbReference type="NCBI Taxonomy" id="37863"/>
    <lineage>
        <taxon>Eukaryota</taxon>
        <taxon>Metazoa</taxon>
        <taxon>Ecdysozoa</taxon>
        <taxon>Nematoda</taxon>
        <taxon>Chromadorea</taxon>
        <taxon>Rhabditida</taxon>
        <taxon>Tylenchina</taxon>
        <taxon>Panagrolaimomorpha</taxon>
        <taxon>Strongyloidoidea</taxon>
        <taxon>Steinernematidae</taxon>
        <taxon>Steinernema</taxon>
    </lineage>
</organism>
<dbReference type="Proteomes" id="UP000095287">
    <property type="component" value="Unplaced"/>
</dbReference>
<feature type="transmembrane region" description="Helical" evidence="1">
    <location>
        <begin position="88"/>
        <end position="106"/>
    </location>
</feature>
<reference evidence="3" key="1">
    <citation type="submission" date="2016-11" db="UniProtKB">
        <authorList>
            <consortium name="WormBaseParasite"/>
        </authorList>
    </citation>
    <scope>IDENTIFICATION</scope>
</reference>
<keyword evidence="1" id="KW-0812">Transmembrane</keyword>
<evidence type="ECO:0000313" key="2">
    <source>
        <dbReference type="Proteomes" id="UP000095287"/>
    </source>
</evidence>
<feature type="transmembrane region" description="Helical" evidence="1">
    <location>
        <begin position="63"/>
        <end position="82"/>
    </location>
</feature>
<dbReference type="WBParaSite" id="L893_g19575.t1">
    <property type="protein sequence ID" value="L893_g19575.t1"/>
    <property type="gene ID" value="L893_g19575"/>
</dbReference>
<evidence type="ECO:0000313" key="3">
    <source>
        <dbReference type="WBParaSite" id="L893_g19575.t1"/>
    </source>
</evidence>
<name>A0A1I7YTK1_9BILA</name>
<feature type="transmembrane region" description="Helical" evidence="1">
    <location>
        <begin position="12"/>
        <end position="32"/>
    </location>
</feature>
<accession>A0A1I7YTK1</accession>
<keyword evidence="1" id="KW-0472">Membrane</keyword>
<dbReference type="AlphaFoldDB" id="A0A1I7YTK1"/>
<evidence type="ECO:0000256" key="1">
    <source>
        <dbReference type="SAM" id="Phobius"/>
    </source>
</evidence>